<dbReference type="SUPFAM" id="SSF47240">
    <property type="entry name" value="Ferritin-like"/>
    <property type="match status" value="1"/>
</dbReference>
<evidence type="ECO:0000256" key="1">
    <source>
        <dbReference type="ARBA" id="ARBA00009497"/>
    </source>
</evidence>
<dbReference type="PROSITE" id="PS00818">
    <property type="entry name" value="DPS_1"/>
    <property type="match status" value="1"/>
</dbReference>
<dbReference type="EMBL" id="ACVN02000084">
    <property type="protein sequence ID" value="ERK60437.1"/>
    <property type="molecule type" value="Genomic_DNA"/>
</dbReference>
<evidence type="ECO:0000313" key="5">
    <source>
        <dbReference type="Proteomes" id="UP000017052"/>
    </source>
</evidence>
<dbReference type="GeneID" id="95360663"/>
<dbReference type="PANTHER" id="PTHR42932">
    <property type="entry name" value="GENERAL STRESS PROTEIN 20U"/>
    <property type="match status" value="1"/>
</dbReference>
<name>U2SCI5_9ACTN</name>
<dbReference type="InterPro" id="IPR023188">
    <property type="entry name" value="DPS_DNA-bd_CS"/>
</dbReference>
<reference evidence="4" key="1">
    <citation type="submission" date="2013-08" db="EMBL/GenBank/DDBJ databases">
        <authorList>
            <person name="Durkin A.S."/>
            <person name="Haft D.R."/>
            <person name="McCorrison J."/>
            <person name="Torralba M."/>
            <person name="Gillis M."/>
            <person name="Haft D.H."/>
            <person name="Methe B."/>
            <person name="Sutton G."/>
            <person name="Nelson K.E."/>
        </authorList>
    </citation>
    <scope>NUCLEOTIDE SEQUENCE [LARGE SCALE GENOMIC DNA]</scope>
    <source>
        <strain evidence="4">F0233</strain>
    </source>
</reference>
<dbReference type="InterPro" id="IPR009078">
    <property type="entry name" value="Ferritin-like_SF"/>
</dbReference>
<dbReference type="AlphaFoldDB" id="U2SCI5"/>
<dbReference type="OrthoDB" id="9797687at2"/>
<dbReference type="Pfam" id="PF00210">
    <property type="entry name" value="Ferritin"/>
    <property type="match status" value="1"/>
</dbReference>
<gene>
    <name evidence="4" type="ORF">HMPREF0682_0882</name>
</gene>
<proteinExistence type="inferred from homology"/>
<comment type="caution">
    <text evidence="4">The sequence shown here is derived from an EMBL/GenBank/DDBJ whole genome shotgun (WGS) entry which is preliminary data.</text>
</comment>
<feature type="domain" description="Ferritin/DPS" evidence="3">
    <location>
        <begin position="17"/>
        <end position="154"/>
    </location>
</feature>
<dbReference type="CDD" id="cd01043">
    <property type="entry name" value="DPS"/>
    <property type="match status" value="1"/>
</dbReference>
<dbReference type="InterPro" id="IPR012347">
    <property type="entry name" value="Ferritin-like"/>
</dbReference>
<dbReference type="Proteomes" id="UP000017052">
    <property type="component" value="Unassembled WGS sequence"/>
</dbReference>
<accession>U2SCI5</accession>
<evidence type="ECO:0000259" key="3">
    <source>
        <dbReference type="Pfam" id="PF00210"/>
    </source>
</evidence>
<dbReference type="InterPro" id="IPR002177">
    <property type="entry name" value="DPS_DNA-bd"/>
</dbReference>
<dbReference type="PANTHER" id="PTHR42932:SF2">
    <property type="entry name" value="DNA PROTECTION DURING STARVATION PROTEIN 1"/>
    <property type="match status" value="1"/>
</dbReference>
<sequence length="155" mass="16064">MTATVTTAPATTGTVAKALQQALVDLTDLHLQAKQAHWNIKGEGFRSLHLFLDEIVGEAREAADEVAERLAALGGTPDGRAATVAATSSLDAVEGGDLAVADAYAGFAERTARVAAGIKATLDAVDAEDHLTNDLLIGIASELEKQAWMLRASLA</sequence>
<comment type="similarity">
    <text evidence="1 2">Belongs to the Dps family.</text>
</comment>
<dbReference type="RefSeq" id="WP_021796780.1">
    <property type="nucleotide sequence ID" value="NZ_ACVN02000084.1"/>
</dbReference>
<dbReference type="Gene3D" id="1.20.1260.10">
    <property type="match status" value="1"/>
</dbReference>
<dbReference type="InterPro" id="IPR008331">
    <property type="entry name" value="Ferritin_DPS_dom"/>
</dbReference>
<dbReference type="GO" id="GO:0016722">
    <property type="term" value="F:oxidoreductase activity, acting on metal ions"/>
    <property type="evidence" value="ECO:0007669"/>
    <property type="project" value="InterPro"/>
</dbReference>
<evidence type="ECO:0000313" key="4">
    <source>
        <dbReference type="EMBL" id="ERK60437.1"/>
    </source>
</evidence>
<protein>
    <submittedName>
        <fullName evidence="4">Ferritin-like protein</fullName>
    </submittedName>
</protein>
<dbReference type="PIRSF" id="PIRSF005900">
    <property type="entry name" value="Dps"/>
    <property type="match status" value="1"/>
</dbReference>
<evidence type="ECO:0000256" key="2">
    <source>
        <dbReference type="RuleBase" id="RU003875"/>
    </source>
</evidence>
<dbReference type="PRINTS" id="PR01346">
    <property type="entry name" value="HELNAPAPROT"/>
</dbReference>
<dbReference type="GO" id="GO:0008199">
    <property type="term" value="F:ferric iron binding"/>
    <property type="evidence" value="ECO:0007669"/>
    <property type="project" value="InterPro"/>
</dbReference>
<organism evidence="4 5">
    <name type="scientific">Propionibacterium acidifaciens F0233</name>
    <dbReference type="NCBI Taxonomy" id="553198"/>
    <lineage>
        <taxon>Bacteria</taxon>
        <taxon>Bacillati</taxon>
        <taxon>Actinomycetota</taxon>
        <taxon>Actinomycetes</taxon>
        <taxon>Propionibacteriales</taxon>
        <taxon>Propionibacteriaceae</taxon>
        <taxon>Propionibacterium</taxon>
    </lineage>
</organism>
<keyword evidence="5" id="KW-1185">Reference proteome</keyword>